<dbReference type="PANTHER" id="PTHR42709:SF2">
    <property type="entry name" value="INNER MEMBRANE PROTEIN YOHD"/>
    <property type="match status" value="1"/>
</dbReference>
<dbReference type="Pfam" id="PF09335">
    <property type="entry name" value="VTT_dom"/>
    <property type="match status" value="1"/>
</dbReference>
<keyword evidence="1" id="KW-1133">Transmembrane helix</keyword>
<dbReference type="EMBL" id="OJIN01000239">
    <property type="protein sequence ID" value="SPD76386.1"/>
    <property type="molecule type" value="Genomic_DNA"/>
</dbReference>
<protein>
    <submittedName>
        <fullName evidence="3">DedA family protein</fullName>
    </submittedName>
</protein>
<organism evidence="3">
    <name type="scientific">uncultured Desulfobacterium sp</name>
    <dbReference type="NCBI Taxonomy" id="201089"/>
    <lineage>
        <taxon>Bacteria</taxon>
        <taxon>Pseudomonadati</taxon>
        <taxon>Thermodesulfobacteriota</taxon>
        <taxon>Desulfobacteria</taxon>
        <taxon>Desulfobacterales</taxon>
        <taxon>Desulfobacteriaceae</taxon>
        <taxon>Desulfobacterium</taxon>
        <taxon>environmental samples</taxon>
    </lineage>
</organism>
<feature type="transmembrane region" description="Helical" evidence="1">
    <location>
        <begin position="44"/>
        <end position="63"/>
    </location>
</feature>
<gene>
    <name evidence="3" type="ORF">PITCH_A920014</name>
</gene>
<feature type="transmembrane region" description="Helical" evidence="1">
    <location>
        <begin position="123"/>
        <end position="143"/>
    </location>
</feature>
<dbReference type="InterPro" id="IPR051311">
    <property type="entry name" value="DedA_domain"/>
</dbReference>
<evidence type="ECO:0000256" key="1">
    <source>
        <dbReference type="SAM" id="Phobius"/>
    </source>
</evidence>
<keyword evidence="1" id="KW-0472">Membrane</keyword>
<dbReference type="PANTHER" id="PTHR42709">
    <property type="entry name" value="ALKALINE PHOSPHATASE LIKE PROTEIN"/>
    <property type="match status" value="1"/>
</dbReference>
<reference evidence="3" key="1">
    <citation type="submission" date="2018-01" db="EMBL/GenBank/DDBJ databases">
        <authorList>
            <person name="Regsiter A."/>
            <person name="William W."/>
        </authorList>
    </citation>
    <scope>NUCLEOTIDE SEQUENCE</scope>
    <source>
        <strain evidence="3">TRIP AH-1</strain>
    </source>
</reference>
<feature type="transmembrane region" description="Helical" evidence="1">
    <location>
        <begin position="12"/>
        <end position="32"/>
    </location>
</feature>
<dbReference type="GO" id="GO:0005886">
    <property type="term" value="C:plasma membrane"/>
    <property type="evidence" value="ECO:0007669"/>
    <property type="project" value="TreeGrafter"/>
</dbReference>
<dbReference type="AlphaFoldDB" id="A0A445N3Y3"/>
<dbReference type="InterPro" id="IPR032816">
    <property type="entry name" value="VTT_dom"/>
</dbReference>
<proteinExistence type="predicted"/>
<keyword evidence="1" id="KW-0812">Transmembrane</keyword>
<feature type="transmembrane region" description="Helical" evidence="1">
    <location>
        <begin position="163"/>
        <end position="181"/>
    </location>
</feature>
<accession>A0A445N3Y3</accession>
<sequence>MSIEQLIDTYGYLAVLIGTFLEGETVLVFAGFAAHRGYLHLDGVIISAFFGSLCGDQLFFFLGRWHSQKLMKKHPSWHVQVDRIQAMMERFRSPFILVFRFLYGLRTIAPFAIGMSSVPISKFILLNAIGAIGWACAVGAGGYFLGNVLETIIGDIKEYETHVFLGIAIIGLIVWILYFFSKKRREKKYGKIPLS</sequence>
<evidence type="ECO:0000259" key="2">
    <source>
        <dbReference type="Pfam" id="PF09335"/>
    </source>
</evidence>
<evidence type="ECO:0000313" key="3">
    <source>
        <dbReference type="EMBL" id="SPD76386.1"/>
    </source>
</evidence>
<feature type="domain" description="VTT" evidence="2">
    <location>
        <begin position="23"/>
        <end position="143"/>
    </location>
</feature>
<name>A0A445N3Y3_9BACT</name>